<evidence type="ECO:0000313" key="10">
    <source>
        <dbReference type="Proteomes" id="UP000094236"/>
    </source>
</evidence>
<dbReference type="GO" id="GO:0006915">
    <property type="term" value="P:apoptotic process"/>
    <property type="evidence" value="ECO:0007669"/>
    <property type="project" value="UniProtKB-KW"/>
</dbReference>
<keyword evidence="5" id="KW-0378">Hydrolase</keyword>
<dbReference type="STRING" id="669874.A0A1E4U1E8"/>
<evidence type="ECO:0000256" key="4">
    <source>
        <dbReference type="ARBA" id="ARBA00022703"/>
    </source>
</evidence>
<dbReference type="GO" id="GO:0004198">
    <property type="term" value="F:calcium-dependent cysteine-type endopeptidase activity"/>
    <property type="evidence" value="ECO:0007669"/>
    <property type="project" value="EnsemblFungi"/>
</dbReference>
<feature type="domain" description="Peptidase C14 caspase" evidence="8">
    <location>
        <begin position="131"/>
        <end position="417"/>
    </location>
</feature>
<gene>
    <name evidence="9" type="ORF">PACTADRAFT_185870</name>
</gene>
<dbReference type="OrthoDB" id="3223806at2759"/>
<dbReference type="Pfam" id="PF00656">
    <property type="entry name" value="Peptidase_C14"/>
    <property type="match status" value="1"/>
</dbReference>
<evidence type="ECO:0000256" key="5">
    <source>
        <dbReference type="ARBA" id="ARBA00022807"/>
    </source>
</evidence>
<evidence type="ECO:0000256" key="6">
    <source>
        <dbReference type="ARBA" id="ARBA00023145"/>
    </source>
</evidence>
<sequence length="426" mass="47185">MYPGQINHNYRKYPGGQAYDQQQAQQQQYARPAGPPPQQQYQYQSYSRPPAPPPPQYVQEQQYRPPPGRPISAQAQQQHYGEPNHFASNGIDASRTQFQRPPGAPPKPSSAPQSFGQNSNMTFQYSNCTGKKKALLIGINYFGTSNELKGCINDVRNMSSFLINNYGYKIEDMVILTDDQRNPISIPTRANIIRAMHWLVNGAQPNDSLFFHYSGHGGTTKDLDGDEESGYDDTIYPVDFKTAGMIIDDEMHDIMVRPLAPGIRLTALYDSCHSGTALDLPYVYSTKGIVKEPNLWKDAGSGAMSAAMNYANGNITGVFSSVSDVFNKFTNSNSNATEVTRQRKFSPADVISISGCKDSQTSADSAVNGMATGAMSWSFITTLSQQPQQSYLTLLNNMRNLMVGKYTQKPQLSSSHPIDMNLQFVM</sequence>
<evidence type="ECO:0000256" key="7">
    <source>
        <dbReference type="SAM" id="MobiDB-lite"/>
    </source>
</evidence>
<protein>
    <recommendedName>
        <fullName evidence="3">Metacaspase-1</fullName>
    </recommendedName>
</protein>
<accession>A0A1E4U1E8</accession>
<dbReference type="AlphaFoldDB" id="A0A1E4U1E8"/>
<dbReference type="InterPro" id="IPR011600">
    <property type="entry name" value="Pept_C14_caspase"/>
</dbReference>
<keyword evidence="5" id="KW-0645">Protease</keyword>
<dbReference type="Proteomes" id="UP000094236">
    <property type="component" value="Unassembled WGS sequence"/>
</dbReference>
<dbReference type="GO" id="GO:0005634">
    <property type="term" value="C:nucleus"/>
    <property type="evidence" value="ECO:0007669"/>
    <property type="project" value="EnsemblFungi"/>
</dbReference>
<dbReference type="InterPro" id="IPR050452">
    <property type="entry name" value="Metacaspase"/>
</dbReference>
<comment type="function">
    <text evidence="1">Involved in cell death (apoptosis).</text>
</comment>
<dbReference type="GO" id="GO:0005829">
    <property type="term" value="C:cytosol"/>
    <property type="evidence" value="ECO:0007669"/>
    <property type="project" value="EnsemblFungi"/>
</dbReference>
<dbReference type="PANTHER" id="PTHR48104:SF30">
    <property type="entry name" value="METACASPASE-1"/>
    <property type="match status" value="1"/>
</dbReference>
<dbReference type="PANTHER" id="PTHR48104">
    <property type="entry name" value="METACASPASE-4"/>
    <property type="match status" value="1"/>
</dbReference>
<dbReference type="Gene3D" id="3.40.50.12660">
    <property type="match status" value="1"/>
</dbReference>
<evidence type="ECO:0000256" key="2">
    <source>
        <dbReference type="ARBA" id="ARBA00009005"/>
    </source>
</evidence>
<keyword evidence="6" id="KW-0865">Zymogen</keyword>
<dbReference type="EMBL" id="KV454011">
    <property type="protein sequence ID" value="ODV97834.1"/>
    <property type="molecule type" value="Genomic_DNA"/>
</dbReference>
<feature type="compositionally biased region" description="Low complexity" evidence="7">
    <location>
        <begin position="39"/>
        <end position="48"/>
    </location>
</feature>
<dbReference type="InterPro" id="IPR029030">
    <property type="entry name" value="Caspase-like_dom_sf"/>
</dbReference>
<evidence type="ECO:0000259" key="8">
    <source>
        <dbReference type="Pfam" id="PF00656"/>
    </source>
</evidence>
<reference evidence="10" key="1">
    <citation type="submission" date="2016-05" db="EMBL/GenBank/DDBJ databases">
        <title>Comparative genomics of biotechnologically important yeasts.</title>
        <authorList>
            <consortium name="DOE Joint Genome Institute"/>
            <person name="Riley R."/>
            <person name="Haridas S."/>
            <person name="Wolfe K.H."/>
            <person name="Lopes M.R."/>
            <person name="Hittinger C.T."/>
            <person name="Goker M."/>
            <person name="Salamov A."/>
            <person name="Wisecaver J."/>
            <person name="Long T.M."/>
            <person name="Aerts A.L."/>
            <person name="Barry K."/>
            <person name="Choi C."/>
            <person name="Clum A."/>
            <person name="Coughlan A.Y."/>
            <person name="Deshpande S."/>
            <person name="Douglass A.P."/>
            <person name="Hanson S.J."/>
            <person name="Klenk H.-P."/>
            <person name="Labutti K."/>
            <person name="Lapidus A."/>
            <person name="Lindquist E."/>
            <person name="Lipzen A."/>
            <person name="Meier-Kolthoff J.P."/>
            <person name="Ohm R.A."/>
            <person name="Otillar R.P."/>
            <person name="Pangilinan J."/>
            <person name="Peng Y."/>
            <person name="Rokas A."/>
            <person name="Rosa C.A."/>
            <person name="Scheuner C."/>
            <person name="Sibirny A.A."/>
            <person name="Slot J.C."/>
            <person name="Stielow J.B."/>
            <person name="Sun H."/>
            <person name="Kurtzman C.P."/>
            <person name="Blackwell M."/>
            <person name="Grigoriev I.V."/>
            <person name="Jeffries T.W."/>
        </authorList>
    </citation>
    <scope>NUCLEOTIDE SEQUENCE [LARGE SCALE GENOMIC DNA]</scope>
    <source>
        <strain evidence="10">NRRL Y-2460</strain>
    </source>
</reference>
<proteinExistence type="inferred from homology"/>
<feature type="region of interest" description="Disordered" evidence="7">
    <location>
        <begin position="1"/>
        <end position="118"/>
    </location>
</feature>
<evidence type="ECO:0000256" key="1">
    <source>
        <dbReference type="ARBA" id="ARBA00003621"/>
    </source>
</evidence>
<dbReference type="SUPFAM" id="SSF52129">
    <property type="entry name" value="Caspase-like"/>
    <property type="match status" value="1"/>
</dbReference>
<keyword evidence="5" id="KW-0788">Thiol protease</keyword>
<organism evidence="9 10">
    <name type="scientific">Pachysolen tannophilus NRRL Y-2460</name>
    <dbReference type="NCBI Taxonomy" id="669874"/>
    <lineage>
        <taxon>Eukaryota</taxon>
        <taxon>Fungi</taxon>
        <taxon>Dikarya</taxon>
        <taxon>Ascomycota</taxon>
        <taxon>Saccharomycotina</taxon>
        <taxon>Pichiomycetes</taxon>
        <taxon>Pachysolenaceae</taxon>
        <taxon>Pachysolen</taxon>
    </lineage>
</organism>
<keyword evidence="10" id="KW-1185">Reference proteome</keyword>
<evidence type="ECO:0000256" key="3">
    <source>
        <dbReference type="ARBA" id="ARBA00016994"/>
    </source>
</evidence>
<evidence type="ECO:0000313" key="9">
    <source>
        <dbReference type="EMBL" id="ODV97834.1"/>
    </source>
</evidence>
<keyword evidence="4" id="KW-0053">Apoptosis</keyword>
<dbReference type="GO" id="GO:0006515">
    <property type="term" value="P:protein quality control for misfolded or incompletely synthesized proteins"/>
    <property type="evidence" value="ECO:0007669"/>
    <property type="project" value="EnsemblFungi"/>
</dbReference>
<name>A0A1E4U1E8_PACTA</name>
<comment type="similarity">
    <text evidence="2">Belongs to the peptidase C14B family.</text>
</comment>
<feature type="compositionally biased region" description="Low complexity" evidence="7">
    <location>
        <begin position="13"/>
        <end position="32"/>
    </location>
</feature>